<evidence type="ECO:0000313" key="3">
    <source>
        <dbReference type="Proteomes" id="UP000732105"/>
    </source>
</evidence>
<dbReference type="Proteomes" id="UP000732105">
    <property type="component" value="Unassembled WGS sequence"/>
</dbReference>
<dbReference type="RefSeq" id="WP_171595678.1">
    <property type="nucleotide sequence ID" value="NZ_RZNH01000017.1"/>
</dbReference>
<proteinExistence type="predicted"/>
<organism evidence="2 3">
    <name type="scientific">Marinifilum caeruleilacunae</name>
    <dbReference type="NCBI Taxonomy" id="2499076"/>
    <lineage>
        <taxon>Bacteria</taxon>
        <taxon>Pseudomonadati</taxon>
        <taxon>Bacteroidota</taxon>
        <taxon>Bacteroidia</taxon>
        <taxon>Marinilabiliales</taxon>
        <taxon>Marinifilaceae</taxon>
    </lineage>
</organism>
<feature type="transmembrane region" description="Helical" evidence="1">
    <location>
        <begin position="23"/>
        <end position="46"/>
    </location>
</feature>
<keyword evidence="1" id="KW-0472">Membrane</keyword>
<gene>
    <name evidence="2" type="ORF">ELS83_11215</name>
</gene>
<feature type="transmembrane region" description="Helical" evidence="1">
    <location>
        <begin position="93"/>
        <end position="116"/>
    </location>
</feature>
<keyword evidence="1" id="KW-0812">Transmembrane</keyword>
<keyword evidence="1" id="KW-1133">Transmembrane helix</keyword>
<feature type="transmembrane region" description="Helical" evidence="1">
    <location>
        <begin position="67"/>
        <end position="87"/>
    </location>
</feature>
<keyword evidence="3" id="KW-1185">Reference proteome</keyword>
<feature type="transmembrane region" description="Helical" evidence="1">
    <location>
        <begin position="128"/>
        <end position="146"/>
    </location>
</feature>
<comment type="caution">
    <text evidence="2">The sequence shown here is derived from an EMBL/GenBank/DDBJ whole genome shotgun (WGS) entry which is preliminary data.</text>
</comment>
<protein>
    <submittedName>
        <fullName evidence="2">Uncharacterized protein</fullName>
    </submittedName>
</protein>
<sequence length="165" mass="18649">MKKVEIIVIIGVLTGLLFKYLELAYAGIILSVSIHILAVFYFLFYLNSKDPLSNKIRKLIVKNDVKASLETMISSYALPLLLISVLFKLMHYPYASLLFNIGITACSLALIITFIKYQKNKSLYLKSLLLRLIIIGAIGILTTLVQNDTQPDLRDLNPDRLETKN</sequence>
<dbReference type="EMBL" id="RZNH01000017">
    <property type="protein sequence ID" value="NOU60393.1"/>
    <property type="molecule type" value="Genomic_DNA"/>
</dbReference>
<name>A0ABX1WW97_9BACT</name>
<reference evidence="2 3" key="1">
    <citation type="submission" date="2018-12" db="EMBL/GenBank/DDBJ databases">
        <title>Marinifilum JC070 sp. nov., a marine bacterium isolated from Yongle Blue Hole in the South China Sea.</title>
        <authorList>
            <person name="Fu T."/>
        </authorList>
    </citation>
    <scope>NUCLEOTIDE SEQUENCE [LARGE SCALE GENOMIC DNA]</scope>
    <source>
        <strain evidence="2 3">JC070</strain>
    </source>
</reference>
<evidence type="ECO:0000256" key="1">
    <source>
        <dbReference type="SAM" id="Phobius"/>
    </source>
</evidence>
<evidence type="ECO:0000313" key="2">
    <source>
        <dbReference type="EMBL" id="NOU60393.1"/>
    </source>
</evidence>
<accession>A0ABX1WW97</accession>